<evidence type="ECO:0000313" key="2">
    <source>
        <dbReference type="Proteomes" id="UP001059380"/>
    </source>
</evidence>
<reference evidence="1" key="1">
    <citation type="submission" date="2021-04" db="EMBL/GenBank/DDBJ databases">
        <title>Phylogenetic analysis of Acidobacteriaceae.</title>
        <authorList>
            <person name="Qiu L."/>
            <person name="Zhang Q."/>
        </authorList>
    </citation>
    <scope>NUCLEOTIDE SEQUENCE</scope>
    <source>
        <strain evidence="1">DSM 25168</strain>
    </source>
</reference>
<dbReference type="RefSeq" id="WP_260795073.1">
    <property type="nucleotide sequence ID" value="NZ_CP093313.1"/>
</dbReference>
<proteinExistence type="predicted"/>
<dbReference type="Proteomes" id="UP001059380">
    <property type="component" value="Chromosome"/>
</dbReference>
<sequence>MSEHNGSAVDASWHELWKPYGTYELKRALKGRRRIGLAWLRPPSKLTLPDTGPVVVLNSEPWGAVTLNLKGAAVSQLDTIHPVSFTHNAATGDITATVKFHELKYAGNYEARRTRATGSALKVASKQMKSGSPLAAAADPNDSLSLAKSYQDQLATDTGPNGNLMLNTYYRHNSAYSDAFDNPKFAQRWASYPTDGQTTSYYAQQTHTAATPGNTGSVSVNSGGGASAYNRHALTMQMFLVAAVTDVEAATAATQFDGVTKGPAQDSQTVDSVMNIVKTSPPPQASALSAAKFVHAEPLWRTQLRNELADHVQEIEKAKDDMARGILLKEETGAPIDGQFNSYFAVPSLTLHGKVTRSADGSAHTVTFTSAQCTFPEVSVRLGAFPGKLHGELTAAVDKARFLKSFLGKRVASTVQSSGLLTLMSRLMTLALAEHAGTKKV</sequence>
<dbReference type="EMBL" id="CP093313">
    <property type="protein sequence ID" value="UWZ85519.1"/>
    <property type="molecule type" value="Genomic_DNA"/>
</dbReference>
<accession>A0A9J7BSF0</accession>
<evidence type="ECO:0000313" key="1">
    <source>
        <dbReference type="EMBL" id="UWZ85519.1"/>
    </source>
</evidence>
<name>A0A9J7BSF0_9BACT</name>
<dbReference type="AlphaFoldDB" id="A0A9J7BSF0"/>
<keyword evidence="2" id="KW-1185">Reference proteome</keyword>
<gene>
    <name evidence="1" type="ORF">MOP44_06150</name>
</gene>
<dbReference type="KEGG" id="orp:MOP44_06150"/>
<organism evidence="1 2">
    <name type="scientific">Occallatibacter riparius</name>
    <dbReference type="NCBI Taxonomy" id="1002689"/>
    <lineage>
        <taxon>Bacteria</taxon>
        <taxon>Pseudomonadati</taxon>
        <taxon>Acidobacteriota</taxon>
        <taxon>Terriglobia</taxon>
        <taxon>Terriglobales</taxon>
        <taxon>Acidobacteriaceae</taxon>
        <taxon>Occallatibacter</taxon>
    </lineage>
</organism>
<protein>
    <submittedName>
        <fullName evidence="1">Uncharacterized protein</fullName>
    </submittedName>
</protein>